<feature type="domain" description="DUF4167" evidence="2">
    <location>
        <begin position="14"/>
        <end position="96"/>
    </location>
</feature>
<sequence length="315" mass="35793">MRPGQHNNNKRMRGRNNNNNSSNHNQNNNRGKSPNPLSRVYESNGPDVKIRGTVHHVIEKYMQLGRDAQVSGDRVTAESYYQHAEHYFRVLVAAQQAISPHLVPSIRVDDQPYDEEAEDREGGQRPMEGEASQAGGYQAQGGNQGDERRERQDYQHPDQQRADQRPDQQRYEGRGRPYQDRNYQNRQPQAGGDNADQPAGEFPLREEGQTSGERRERAPRPERFRREEPRRDEVRRDERSDVIASPEIAGTVVPAPPHEHEPVGEGREPGLPSFLTRGRRRGRPAYRRADTEEGGEAAEAPAKLPDTEPDLPPAK</sequence>
<feature type="region of interest" description="Disordered" evidence="1">
    <location>
        <begin position="103"/>
        <end position="315"/>
    </location>
</feature>
<comment type="caution">
    <text evidence="3">The sequence shown here is derived from an EMBL/GenBank/DDBJ whole genome shotgun (WGS) entry which is preliminary data.</text>
</comment>
<protein>
    <recommendedName>
        <fullName evidence="2">DUF4167 domain-containing protein</fullName>
    </recommendedName>
</protein>
<dbReference type="Pfam" id="PF13763">
    <property type="entry name" value="DUF4167"/>
    <property type="match status" value="1"/>
</dbReference>
<feature type="compositionally biased region" description="Low complexity" evidence="1">
    <location>
        <begin position="15"/>
        <end position="32"/>
    </location>
</feature>
<feature type="compositionally biased region" description="Basic and acidic residues" evidence="1">
    <location>
        <begin position="257"/>
        <end position="268"/>
    </location>
</feature>
<dbReference type="RefSeq" id="WP_376800368.1">
    <property type="nucleotide sequence ID" value="NZ_DBNB01000037.1"/>
</dbReference>
<dbReference type="STRING" id="1827387.A4S15_07670"/>
<evidence type="ECO:0000259" key="2">
    <source>
        <dbReference type="Pfam" id="PF13763"/>
    </source>
</evidence>
<dbReference type="EMBL" id="LWDL01000012">
    <property type="protein sequence ID" value="OQW52687.1"/>
    <property type="molecule type" value="Genomic_DNA"/>
</dbReference>
<name>A0A1W9HZE4_9HYPH</name>
<evidence type="ECO:0000256" key="1">
    <source>
        <dbReference type="SAM" id="MobiDB-lite"/>
    </source>
</evidence>
<evidence type="ECO:0000313" key="4">
    <source>
        <dbReference type="Proteomes" id="UP000192872"/>
    </source>
</evidence>
<feature type="compositionally biased region" description="Basic and acidic residues" evidence="1">
    <location>
        <begin position="145"/>
        <end position="179"/>
    </location>
</feature>
<dbReference type="Proteomes" id="UP000192872">
    <property type="component" value="Unassembled WGS sequence"/>
</dbReference>
<proteinExistence type="predicted"/>
<feature type="compositionally biased region" description="Basic and acidic residues" evidence="1">
    <location>
        <begin position="203"/>
        <end position="241"/>
    </location>
</feature>
<accession>A0A1W9HZE4</accession>
<dbReference type="InterPro" id="IPR025430">
    <property type="entry name" value="DUF4167"/>
</dbReference>
<feature type="region of interest" description="Disordered" evidence="1">
    <location>
        <begin position="1"/>
        <end position="48"/>
    </location>
</feature>
<organism evidence="3 4">
    <name type="scientific">Candidatus Raskinella chloraquaticus</name>
    <dbReference type="NCBI Taxonomy" id="1951219"/>
    <lineage>
        <taxon>Bacteria</taxon>
        <taxon>Pseudomonadati</taxon>
        <taxon>Pseudomonadota</taxon>
        <taxon>Alphaproteobacteria</taxon>
        <taxon>Hyphomicrobiales</taxon>
        <taxon>Phreatobacteraceae</taxon>
        <taxon>Candidatus Raskinella</taxon>
    </lineage>
</organism>
<gene>
    <name evidence="3" type="ORF">A4S15_07670</name>
</gene>
<reference evidence="3 4" key="1">
    <citation type="journal article" date="2017" name="Water Res.">
        <title>Comammox in drinking water systems.</title>
        <authorList>
            <person name="Wang Y."/>
            <person name="Ma L."/>
            <person name="Mao Y."/>
            <person name="Jiang X."/>
            <person name="Xia Y."/>
            <person name="Yu K."/>
            <person name="Li B."/>
            <person name="Zhang T."/>
        </authorList>
    </citation>
    <scope>NUCLEOTIDE SEQUENCE [LARGE SCALE GENOMIC DNA]</scope>
    <source>
        <strain evidence="3">SG_bin8</strain>
    </source>
</reference>
<feature type="compositionally biased region" description="Basic residues" evidence="1">
    <location>
        <begin position="277"/>
        <end position="286"/>
    </location>
</feature>
<dbReference type="AlphaFoldDB" id="A0A1W9HZE4"/>
<evidence type="ECO:0000313" key="3">
    <source>
        <dbReference type="EMBL" id="OQW52687.1"/>
    </source>
</evidence>